<evidence type="ECO:0000313" key="8">
    <source>
        <dbReference type="Proteomes" id="UP000615446"/>
    </source>
</evidence>
<dbReference type="InterPro" id="IPR000719">
    <property type="entry name" value="Prot_kinase_dom"/>
</dbReference>
<evidence type="ECO:0000256" key="5">
    <source>
        <dbReference type="SAM" id="Coils"/>
    </source>
</evidence>
<feature type="coiled-coil region" evidence="5">
    <location>
        <begin position="271"/>
        <end position="365"/>
    </location>
</feature>
<dbReference type="EMBL" id="BLAL01000228">
    <property type="protein sequence ID" value="GES93305.1"/>
    <property type="molecule type" value="Genomic_DNA"/>
</dbReference>
<feature type="coiled-coil region" evidence="5">
    <location>
        <begin position="409"/>
        <end position="581"/>
    </location>
</feature>
<keyword evidence="5" id="KW-0175">Coiled coil</keyword>
<dbReference type="Gene3D" id="1.10.510.10">
    <property type="entry name" value="Transferase(Phosphotransferase) domain 1"/>
    <property type="match status" value="1"/>
</dbReference>
<protein>
    <submittedName>
        <fullName evidence="7">Kinase-like domain-containing protein</fullName>
    </submittedName>
</protein>
<dbReference type="InterPro" id="IPR011009">
    <property type="entry name" value="Kinase-like_dom_sf"/>
</dbReference>
<dbReference type="SUPFAM" id="SSF56112">
    <property type="entry name" value="Protein kinase-like (PK-like)"/>
    <property type="match status" value="1"/>
</dbReference>
<accession>A0A8H3QUN9</accession>
<reference evidence="7" key="1">
    <citation type="submission" date="2019-10" db="EMBL/GenBank/DDBJ databases">
        <title>Conservation and host-specific expression of non-tandemly repeated heterogenous ribosome RNA gene in arbuscular mycorrhizal fungi.</title>
        <authorList>
            <person name="Maeda T."/>
            <person name="Kobayashi Y."/>
            <person name="Nakagawa T."/>
            <person name="Ezawa T."/>
            <person name="Yamaguchi K."/>
            <person name="Bino T."/>
            <person name="Nishimoto Y."/>
            <person name="Shigenobu S."/>
            <person name="Kawaguchi M."/>
        </authorList>
    </citation>
    <scope>NUCLEOTIDE SEQUENCE</scope>
    <source>
        <strain evidence="7">HR1</strain>
    </source>
</reference>
<keyword evidence="2" id="KW-0547">Nucleotide-binding</keyword>
<evidence type="ECO:0000259" key="6">
    <source>
        <dbReference type="PROSITE" id="PS50011"/>
    </source>
</evidence>
<evidence type="ECO:0000256" key="1">
    <source>
        <dbReference type="ARBA" id="ARBA00022679"/>
    </source>
</evidence>
<sequence length="700" mass="82659">MEYANKGNLRKFLTEIASNWGQKLYMLYKIIEGLNNIHKENLIHYDFHDGNILCIKYKDTLYGVYISDYLGSYQSAKSFLKKDNIYGVVPFIAPEILKGEVYTQASDIYSFSMIMWEFTSGITPFSDKAHDLQLALSICKGERPEIIENIPQCYTDLMKKCWDEDPLKRPSASEVLGIIEKWVKIPHEKKIENISKELKSNIMELINAPIRCSNLITKYHPQAYYTSRLLDFTSEEVNKILKESQELKFFEKKEDANHEFFELEKIAKIYYQHSQNELKEKQLELVALQQKNSQFEQDIQKLRLQIKESAEKEKTLRAEKLTLTNNLVQQLEQNKLYNQQVQDQINQLNQELVDLQQKFEYNNQNLKLDLAVQIKKSAEKEDTLQTQIIYLQNEIYVKQFLGSNLAEQLEQNTLTNQRIQDQVNQLKQEKFNLQEKLTKIETNIQELKSQQESLIEQKEQLEIKLGQIQDNYERIKQEKIELRNMIGGLSADQKLNAELKAKLEKEINKLEQELNYEKQIKEQLIQASQIKEDKINELEQKLINLDNDLRGGNTKGVHKEREAKEKELDELEKELSRFDANRKKRFLNEVNKFMESKSDFLTSREEAINKLQNCCYDSLTNIIRENKELEVTFKINDILKLDSFNIDRYNIFNFAINSQEGTRTKLNSRMMEKDINSLKRNLDELKAELKQERKELKNLE</sequence>
<dbReference type="GO" id="GO:0004674">
    <property type="term" value="F:protein serine/threonine kinase activity"/>
    <property type="evidence" value="ECO:0007669"/>
    <property type="project" value="TreeGrafter"/>
</dbReference>
<dbReference type="PANTHER" id="PTHR44329">
    <property type="entry name" value="SERINE/THREONINE-PROTEIN KINASE TNNI3K-RELATED"/>
    <property type="match status" value="1"/>
</dbReference>
<proteinExistence type="predicted"/>
<evidence type="ECO:0000256" key="4">
    <source>
        <dbReference type="ARBA" id="ARBA00022840"/>
    </source>
</evidence>
<dbReference type="PROSITE" id="PS50011">
    <property type="entry name" value="PROTEIN_KINASE_DOM"/>
    <property type="match status" value="1"/>
</dbReference>
<dbReference type="PANTHER" id="PTHR44329:SF288">
    <property type="entry name" value="MITOGEN-ACTIVATED PROTEIN KINASE KINASE KINASE 20"/>
    <property type="match status" value="1"/>
</dbReference>
<keyword evidence="4" id="KW-0067">ATP-binding</keyword>
<feature type="domain" description="Protein kinase" evidence="6">
    <location>
        <begin position="1"/>
        <end position="183"/>
    </location>
</feature>
<dbReference type="Pfam" id="PF07714">
    <property type="entry name" value="PK_Tyr_Ser-Thr"/>
    <property type="match status" value="1"/>
</dbReference>
<dbReference type="PRINTS" id="PR00109">
    <property type="entry name" value="TYRKINASE"/>
</dbReference>
<name>A0A8H3QUN9_9GLOM</name>
<evidence type="ECO:0000313" key="7">
    <source>
        <dbReference type="EMBL" id="GES93305.1"/>
    </source>
</evidence>
<evidence type="ECO:0000256" key="3">
    <source>
        <dbReference type="ARBA" id="ARBA00022777"/>
    </source>
</evidence>
<gene>
    <name evidence="7" type="ORF">RCL2_002005100</name>
</gene>
<dbReference type="InterPro" id="IPR001245">
    <property type="entry name" value="Ser-Thr/Tyr_kinase_cat_dom"/>
</dbReference>
<keyword evidence="3 7" id="KW-0418">Kinase</keyword>
<organism evidence="7 8">
    <name type="scientific">Rhizophagus clarus</name>
    <dbReference type="NCBI Taxonomy" id="94130"/>
    <lineage>
        <taxon>Eukaryota</taxon>
        <taxon>Fungi</taxon>
        <taxon>Fungi incertae sedis</taxon>
        <taxon>Mucoromycota</taxon>
        <taxon>Glomeromycotina</taxon>
        <taxon>Glomeromycetes</taxon>
        <taxon>Glomerales</taxon>
        <taxon>Glomeraceae</taxon>
        <taxon>Rhizophagus</taxon>
    </lineage>
</organism>
<dbReference type="Proteomes" id="UP000615446">
    <property type="component" value="Unassembled WGS sequence"/>
</dbReference>
<dbReference type="GO" id="GO:0005524">
    <property type="term" value="F:ATP binding"/>
    <property type="evidence" value="ECO:0007669"/>
    <property type="project" value="UniProtKB-KW"/>
</dbReference>
<comment type="caution">
    <text evidence="7">The sequence shown here is derived from an EMBL/GenBank/DDBJ whole genome shotgun (WGS) entry which is preliminary data.</text>
</comment>
<evidence type="ECO:0000256" key="2">
    <source>
        <dbReference type="ARBA" id="ARBA00022741"/>
    </source>
</evidence>
<dbReference type="InterPro" id="IPR051681">
    <property type="entry name" value="Ser/Thr_Kinases-Pseudokinases"/>
</dbReference>
<dbReference type="AlphaFoldDB" id="A0A8H3QUN9"/>
<feature type="coiled-coil region" evidence="5">
    <location>
        <begin position="668"/>
        <end position="699"/>
    </location>
</feature>
<keyword evidence="1" id="KW-0808">Transferase</keyword>
<dbReference type="OrthoDB" id="2417804at2759"/>